<keyword evidence="1" id="KW-0238">DNA-binding</keyword>
<dbReference type="RefSeq" id="WP_086699688.1">
    <property type="nucleotide sequence ID" value="NZ_JAKKZF010000102.1"/>
</dbReference>
<evidence type="ECO:0000313" key="3">
    <source>
        <dbReference type="EMBL" id="MCG0066273.1"/>
    </source>
</evidence>
<proteinExistence type="predicted"/>
<dbReference type="InterPro" id="IPR055370">
    <property type="entry name" value="Lsr2_DNA-bd"/>
</dbReference>
<evidence type="ECO:0000313" key="4">
    <source>
        <dbReference type="Proteomes" id="UP001299012"/>
    </source>
</evidence>
<protein>
    <submittedName>
        <fullName evidence="3">Lsr2 family protein</fullName>
    </submittedName>
</protein>
<dbReference type="Pfam" id="PF23359">
    <property type="entry name" value="Lsr2_DNA-bd"/>
    <property type="match status" value="1"/>
</dbReference>
<evidence type="ECO:0000256" key="1">
    <source>
        <dbReference type="ARBA" id="ARBA00023125"/>
    </source>
</evidence>
<gene>
    <name evidence="3" type="ORF">L0F81_23780</name>
</gene>
<evidence type="ECO:0000259" key="2">
    <source>
        <dbReference type="Pfam" id="PF23359"/>
    </source>
</evidence>
<dbReference type="EMBL" id="JAKKZF010000102">
    <property type="protein sequence ID" value="MCG0066273.1"/>
    <property type="molecule type" value="Genomic_DNA"/>
</dbReference>
<dbReference type="InterPro" id="IPR036625">
    <property type="entry name" value="E3-bd_dom_sf"/>
</dbReference>
<comment type="caution">
    <text evidence="3">The sequence shown here is derived from an EMBL/GenBank/DDBJ whole genome shotgun (WGS) entry which is preliminary data.</text>
</comment>
<organism evidence="3 4">
    <name type="scientific">Streptomyces tricolor</name>
    <dbReference type="NCBI Taxonomy" id="68277"/>
    <lineage>
        <taxon>Bacteria</taxon>
        <taxon>Bacillati</taxon>
        <taxon>Actinomycetota</taxon>
        <taxon>Actinomycetes</taxon>
        <taxon>Kitasatosporales</taxon>
        <taxon>Streptomycetaceae</taxon>
        <taxon>Streptomyces</taxon>
        <taxon>Streptomyces violaceoruber group</taxon>
    </lineage>
</organism>
<keyword evidence="4" id="KW-1185">Reference proteome</keyword>
<sequence length="185" mass="20041">MTIAALLNLLAEIDRQGGPEAARQDRLHLDCQRSTAPMTTAPAHSVPQPTAPLVALRPPAADETPEQLPVSKLLAWGDQHDDPDIQNQAARARAALAGLRQRYAADRELSALTSEEEQLAQRLAEIRARKDELEPAKPKKTRKPVDYPAAEVRAWAAENGVDCPAVGRVPKAVVDAWRAAQSQAS</sequence>
<reference evidence="3 4" key="1">
    <citation type="submission" date="2022-01" db="EMBL/GenBank/DDBJ databases">
        <title>Draft Genome Sequences of Seven Type Strains of the Genus Streptomyces.</title>
        <authorList>
            <person name="Aziz S."/>
            <person name="Coretto E."/>
            <person name="Chronakova A."/>
            <person name="Sproer C."/>
            <person name="Huber K."/>
            <person name="Nouioui I."/>
            <person name="Gross H."/>
        </authorList>
    </citation>
    <scope>NUCLEOTIDE SEQUENCE [LARGE SCALE GENOMIC DNA]</scope>
    <source>
        <strain evidence="3 4">DSM 41685</strain>
    </source>
</reference>
<dbReference type="Gene3D" id="4.10.320.10">
    <property type="entry name" value="E3-binding domain"/>
    <property type="match status" value="1"/>
</dbReference>
<dbReference type="Proteomes" id="UP001299012">
    <property type="component" value="Unassembled WGS sequence"/>
</dbReference>
<name>A0ABS9JL33_9ACTN</name>
<accession>A0ABS9JL33</accession>
<feature type="domain" description="Lsr2 DNA-binding" evidence="2">
    <location>
        <begin position="149"/>
        <end position="180"/>
    </location>
</feature>